<proteinExistence type="predicted"/>
<dbReference type="AlphaFoldDB" id="A0A6N3DKY1"/>
<organism evidence="1">
    <name type="scientific">Veillonella ratti</name>
    <dbReference type="NCBI Taxonomy" id="103892"/>
    <lineage>
        <taxon>Bacteria</taxon>
        <taxon>Bacillati</taxon>
        <taxon>Bacillota</taxon>
        <taxon>Negativicutes</taxon>
        <taxon>Veillonellales</taxon>
        <taxon>Veillonellaceae</taxon>
        <taxon>Veillonella</taxon>
    </lineage>
</organism>
<reference evidence="1" key="1">
    <citation type="submission" date="2019-11" db="EMBL/GenBank/DDBJ databases">
        <authorList>
            <person name="Feng L."/>
        </authorList>
    </citation>
    <scope>NUCLEOTIDE SEQUENCE</scope>
    <source>
        <strain evidence="1">VrattiLFYP33</strain>
    </source>
</reference>
<evidence type="ECO:0000313" key="1">
    <source>
        <dbReference type="EMBL" id="VYU27481.1"/>
    </source>
</evidence>
<dbReference type="EMBL" id="CACRUX010000057">
    <property type="protein sequence ID" value="VYU27481.1"/>
    <property type="molecule type" value="Genomic_DNA"/>
</dbReference>
<sequence>MKHNKFKGNTFLLMHKDVPCVQFTFHKYEMWAKFESILNKDHTPPNMIDNYRGYEYNLNKFLDHRVIPKERPNISAIKDYFDSDSSLELSLRSYMLSVSDHYWIKPADSKVTWADVNFYDNSFEDDSIFISSLTTLKKQIGDRTLISFHSHTPNTSNNGTLPQMWLHTDESPVLYKTGNQPFMQEPFNEAVVSDLLDVLGFNHVLYRLGTFGGSVVSACDAFTTASIEFIPAWQLEKSRTNHLNGLDNYLEFLRQNGCAVTDEIRKQLEEMIIIDYLTMNDDRHWGNFGILRNSETLEFIGLAPIFDNGRTFAYNSFSGDYEAQPAPYNLSKAFAENGTHDRELTYVTGVHDIDYAALKAAVPDIFEKRLIEVMARFEAVDTNREVVAVLERKVPGLIRTLLGRIDAMAKELG</sequence>
<gene>
    <name evidence="1" type="ORF">VRLFYP33_01614</name>
</gene>
<evidence type="ECO:0008006" key="2">
    <source>
        <dbReference type="Google" id="ProtNLM"/>
    </source>
</evidence>
<dbReference type="RefSeq" id="WP_156705188.1">
    <property type="nucleotide sequence ID" value="NZ_CACRUX010000057.1"/>
</dbReference>
<protein>
    <recommendedName>
        <fullName evidence="2">HipA-like C-terminal domain-containing protein</fullName>
    </recommendedName>
</protein>
<accession>A0A6N3DKY1</accession>
<dbReference type="Gene3D" id="1.10.1070.20">
    <property type="match status" value="1"/>
</dbReference>
<name>A0A6N3DKY1_9FIRM</name>